<protein>
    <submittedName>
        <fullName evidence="4">Membrane-bound lytic murein transglycosylase F</fullName>
        <ecNumber evidence="4">4.2.2.-</ecNumber>
    </submittedName>
</protein>
<evidence type="ECO:0000313" key="5">
    <source>
        <dbReference type="Proteomes" id="UP000706525"/>
    </source>
</evidence>
<dbReference type="EC" id="4.2.2.-" evidence="4"/>
<proteinExistence type="inferred from homology"/>
<dbReference type="PANTHER" id="PTHR37423">
    <property type="entry name" value="SOLUBLE LYTIC MUREIN TRANSGLYCOSYLASE-RELATED"/>
    <property type="match status" value="1"/>
</dbReference>
<accession>A0ABM8XZS5</accession>
<feature type="compositionally biased region" description="Polar residues" evidence="2">
    <location>
        <begin position="231"/>
        <end position="240"/>
    </location>
</feature>
<evidence type="ECO:0000256" key="1">
    <source>
        <dbReference type="ARBA" id="ARBA00007734"/>
    </source>
</evidence>
<dbReference type="SUPFAM" id="SSF53955">
    <property type="entry name" value="Lysozyme-like"/>
    <property type="match status" value="1"/>
</dbReference>
<comment type="similarity">
    <text evidence="1">Belongs to the transglycosylase Slt family.</text>
</comment>
<name>A0ABM8XZS5_9BURK</name>
<dbReference type="PROSITE" id="PS00922">
    <property type="entry name" value="TRANSGLYCOSYLASE"/>
    <property type="match status" value="1"/>
</dbReference>
<dbReference type="Pfam" id="PF01464">
    <property type="entry name" value="SLT"/>
    <property type="match status" value="1"/>
</dbReference>
<dbReference type="EMBL" id="CAJZAG010000016">
    <property type="protein sequence ID" value="CAG9185947.1"/>
    <property type="molecule type" value="Genomic_DNA"/>
</dbReference>
<dbReference type="PANTHER" id="PTHR37423:SF2">
    <property type="entry name" value="MEMBRANE-BOUND LYTIC MUREIN TRANSGLYCOSYLASE C"/>
    <property type="match status" value="1"/>
</dbReference>
<keyword evidence="4" id="KW-0456">Lyase</keyword>
<keyword evidence="5" id="KW-1185">Reference proteome</keyword>
<dbReference type="InterPro" id="IPR000189">
    <property type="entry name" value="Transglyc_AS"/>
</dbReference>
<feature type="region of interest" description="Disordered" evidence="2">
    <location>
        <begin position="231"/>
        <end position="251"/>
    </location>
</feature>
<organism evidence="4 5">
    <name type="scientific">Cupriavidus pampae</name>
    <dbReference type="NCBI Taxonomy" id="659251"/>
    <lineage>
        <taxon>Bacteria</taxon>
        <taxon>Pseudomonadati</taxon>
        <taxon>Pseudomonadota</taxon>
        <taxon>Betaproteobacteria</taxon>
        <taxon>Burkholderiales</taxon>
        <taxon>Burkholderiaceae</taxon>
        <taxon>Cupriavidus</taxon>
    </lineage>
</organism>
<dbReference type="InterPro" id="IPR023346">
    <property type="entry name" value="Lysozyme-like_dom_sf"/>
</dbReference>
<evidence type="ECO:0000313" key="4">
    <source>
        <dbReference type="EMBL" id="CAG9185947.1"/>
    </source>
</evidence>
<dbReference type="GO" id="GO:0016829">
    <property type="term" value="F:lyase activity"/>
    <property type="evidence" value="ECO:0007669"/>
    <property type="project" value="UniProtKB-KW"/>
</dbReference>
<gene>
    <name evidence="4" type="primary">mltF_2</name>
    <name evidence="4" type="ORF">LMG32289_06175</name>
</gene>
<sequence>MNAWRKSSLRVTKLRAAHPGGLHSPPAFEVMSLVLLSSLVGFLFPMELRAAESNPMAAARPATLPTTYDAIIEDAANRHGVSAAMVRAVVKVESNFKADARSPKGALGLMQLLPSTALELGATTLFDPHTNINAGTRHLKRLLDRYSGSAQLALAAYNAGHGAVEKYGRTIPPYPETEAYVKKVLAHMGSPYLTHPPMPQRAGVALTSPERNTSPQLQRIGSFIGTILTSGGSKSARTDSPPTPAGTAALGPASIVGGVWTNIGNVGHKEFP</sequence>
<dbReference type="InterPro" id="IPR008258">
    <property type="entry name" value="Transglycosylase_SLT_dom_1"/>
</dbReference>
<reference evidence="4 5" key="1">
    <citation type="submission" date="2021-08" db="EMBL/GenBank/DDBJ databases">
        <authorList>
            <person name="Peeters C."/>
        </authorList>
    </citation>
    <scope>NUCLEOTIDE SEQUENCE [LARGE SCALE GENOMIC DNA]</scope>
    <source>
        <strain evidence="4 5">LMG 32289</strain>
    </source>
</reference>
<evidence type="ECO:0000259" key="3">
    <source>
        <dbReference type="Pfam" id="PF01464"/>
    </source>
</evidence>
<dbReference type="Proteomes" id="UP000706525">
    <property type="component" value="Unassembled WGS sequence"/>
</dbReference>
<dbReference type="Gene3D" id="1.10.530.10">
    <property type="match status" value="1"/>
</dbReference>
<feature type="domain" description="Transglycosylase SLT" evidence="3">
    <location>
        <begin position="72"/>
        <end position="169"/>
    </location>
</feature>
<dbReference type="CDD" id="cd16896">
    <property type="entry name" value="LT_Slt70-like"/>
    <property type="match status" value="1"/>
</dbReference>
<evidence type="ECO:0000256" key="2">
    <source>
        <dbReference type="SAM" id="MobiDB-lite"/>
    </source>
</evidence>
<comment type="caution">
    <text evidence="4">The sequence shown here is derived from an EMBL/GenBank/DDBJ whole genome shotgun (WGS) entry which is preliminary data.</text>
</comment>